<dbReference type="PANTHER" id="PTHR45761">
    <property type="entry name" value="EXTENDED SYNAPTOTAGMIN-LIKE PROTEIN 2, ISOFORM C"/>
    <property type="match status" value="1"/>
</dbReference>
<keyword evidence="9" id="KW-0256">Endoplasmic reticulum</keyword>
<keyword evidence="13" id="KW-0446">Lipid-binding</keyword>
<dbReference type="Gene3D" id="2.60.40.150">
    <property type="entry name" value="C2 domain"/>
    <property type="match status" value="2"/>
</dbReference>
<gene>
    <name evidence="17" type="ORF">BSL78_04831</name>
</gene>
<dbReference type="Proteomes" id="UP000230750">
    <property type="component" value="Unassembled WGS sequence"/>
</dbReference>
<keyword evidence="18" id="KW-1185">Reference proteome</keyword>
<dbReference type="GO" id="GO:0031210">
    <property type="term" value="F:phosphatidylcholine binding"/>
    <property type="evidence" value="ECO:0007669"/>
    <property type="project" value="TreeGrafter"/>
</dbReference>
<feature type="compositionally biased region" description="Basic and acidic residues" evidence="15">
    <location>
        <begin position="421"/>
        <end position="437"/>
    </location>
</feature>
<dbReference type="InterPro" id="IPR037749">
    <property type="entry name" value="Ext_Synaptotagmin_C2B"/>
</dbReference>
<keyword evidence="5" id="KW-1003">Cell membrane</keyword>
<dbReference type="GO" id="GO:0035091">
    <property type="term" value="F:phosphatidylinositol binding"/>
    <property type="evidence" value="ECO:0007669"/>
    <property type="project" value="TreeGrafter"/>
</dbReference>
<evidence type="ECO:0000256" key="7">
    <source>
        <dbReference type="ARBA" id="ARBA00022723"/>
    </source>
</evidence>
<dbReference type="OrthoDB" id="1029639at2759"/>
<dbReference type="InterPro" id="IPR037733">
    <property type="entry name" value="Ext_Synaptotagmin_C2A"/>
</dbReference>
<dbReference type="InterPro" id="IPR039010">
    <property type="entry name" value="Synaptotagmin_SMP"/>
</dbReference>
<keyword evidence="7" id="KW-0479">Metal-binding</keyword>
<keyword evidence="10" id="KW-0106">Calcium</keyword>
<name>A0A2G8LDB2_STIJA</name>
<evidence type="ECO:0000256" key="10">
    <source>
        <dbReference type="ARBA" id="ARBA00022837"/>
    </source>
</evidence>
<evidence type="ECO:0000256" key="4">
    <source>
        <dbReference type="ARBA" id="ARBA00022448"/>
    </source>
</evidence>
<feature type="compositionally biased region" description="Basic and acidic residues" evidence="15">
    <location>
        <begin position="478"/>
        <end position="489"/>
    </location>
</feature>
<dbReference type="FunFam" id="2.60.40.150:FF:000025">
    <property type="entry name" value="Extended synaptotagmin 2"/>
    <property type="match status" value="1"/>
</dbReference>
<dbReference type="CDD" id="cd08391">
    <property type="entry name" value="C2A_C2C_Synaptotagmin_like"/>
    <property type="match status" value="1"/>
</dbReference>
<evidence type="ECO:0000313" key="17">
    <source>
        <dbReference type="EMBL" id="PIK58244.1"/>
    </source>
</evidence>
<keyword evidence="6" id="KW-0812">Transmembrane</keyword>
<evidence type="ECO:0000259" key="16">
    <source>
        <dbReference type="PROSITE" id="PS50004"/>
    </source>
</evidence>
<comment type="caution">
    <text evidence="17">The sequence shown here is derived from an EMBL/GenBank/DDBJ whole genome shotgun (WGS) entry which is preliminary data.</text>
</comment>
<dbReference type="EMBL" id="MRZV01000118">
    <property type="protein sequence ID" value="PIK58244.1"/>
    <property type="molecule type" value="Genomic_DNA"/>
</dbReference>
<keyword evidence="14" id="KW-0472">Membrane</keyword>
<evidence type="ECO:0000256" key="11">
    <source>
        <dbReference type="ARBA" id="ARBA00022989"/>
    </source>
</evidence>
<keyword evidence="8" id="KW-0677">Repeat</keyword>
<feature type="compositionally biased region" description="Polar residues" evidence="15">
    <location>
        <begin position="450"/>
        <end position="470"/>
    </location>
</feature>
<dbReference type="SUPFAM" id="SSF49562">
    <property type="entry name" value="C2 domain (Calcium/lipid-binding domain, CaLB)"/>
    <property type="match status" value="2"/>
</dbReference>
<evidence type="ECO:0000256" key="15">
    <source>
        <dbReference type="SAM" id="MobiDB-lite"/>
    </source>
</evidence>
<evidence type="ECO:0000256" key="12">
    <source>
        <dbReference type="ARBA" id="ARBA00023055"/>
    </source>
</evidence>
<evidence type="ECO:0000256" key="5">
    <source>
        <dbReference type="ARBA" id="ARBA00022475"/>
    </source>
</evidence>
<dbReference type="GO" id="GO:0061817">
    <property type="term" value="P:endoplasmic reticulum-plasma membrane tethering"/>
    <property type="evidence" value="ECO:0007669"/>
    <property type="project" value="InterPro"/>
</dbReference>
<feature type="region of interest" description="Disordered" evidence="15">
    <location>
        <begin position="421"/>
        <end position="499"/>
    </location>
</feature>
<dbReference type="AlphaFoldDB" id="A0A2G8LDB2"/>
<feature type="compositionally biased region" description="Acidic residues" evidence="15">
    <location>
        <begin position="440"/>
        <end position="449"/>
    </location>
</feature>
<feature type="domain" description="C2" evidence="16">
    <location>
        <begin position="282"/>
        <end position="403"/>
    </location>
</feature>
<accession>A0A2G8LDB2</accession>
<dbReference type="CDD" id="cd04050">
    <property type="entry name" value="C2B_Synaptotagmin-like"/>
    <property type="match status" value="1"/>
</dbReference>
<dbReference type="Pfam" id="PF17047">
    <property type="entry name" value="SMP_LBD"/>
    <property type="match status" value="1"/>
</dbReference>
<evidence type="ECO:0000256" key="2">
    <source>
        <dbReference type="ARBA" id="ARBA00004477"/>
    </source>
</evidence>
<evidence type="ECO:0000256" key="14">
    <source>
        <dbReference type="ARBA" id="ARBA00023136"/>
    </source>
</evidence>
<evidence type="ECO:0000256" key="6">
    <source>
        <dbReference type="ARBA" id="ARBA00022692"/>
    </source>
</evidence>
<dbReference type="SMART" id="SM00239">
    <property type="entry name" value="C2"/>
    <property type="match status" value="2"/>
</dbReference>
<keyword evidence="11" id="KW-1133">Transmembrane helix</keyword>
<dbReference type="Pfam" id="PF00168">
    <property type="entry name" value="C2"/>
    <property type="match status" value="2"/>
</dbReference>
<proteinExistence type="inferred from homology"/>
<dbReference type="InterPro" id="IPR000008">
    <property type="entry name" value="C2_dom"/>
</dbReference>
<dbReference type="GO" id="GO:0006869">
    <property type="term" value="P:lipid transport"/>
    <property type="evidence" value="ECO:0007669"/>
    <property type="project" value="UniProtKB-KW"/>
</dbReference>
<protein>
    <submittedName>
        <fullName evidence="17">Putative extended synaptotagmin-2</fullName>
    </submittedName>
</protein>
<reference evidence="17 18" key="1">
    <citation type="journal article" date="2017" name="PLoS Biol.">
        <title>The sea cucumber genome provides insights into morphological evolution and visceral regeneration.</title>
        <authorList>
            <person name="Zhang X."/>
            <person name="Sun L."/>
            <person name="Yuan J."/>
            <person name="Sun Y."/>
            <person name="Gao Y."/>
            <person name="Zhang L."/>
            <person name="Li S."/>
            <person name="Dai H."/>
            <person name="Hamel J.F."/>
            <person name="Liu C."/>
            <person name="Yu Y."/>
            <person name="Liu S."/>
            <person name="Lin W."/>
            <person name="Guo K."/>
            <person name="Jin S."/>
            <person name="Xu P."/>
            <person name="Storey K.B."/>
            <person name="Huan P."/>
            <person name="Zhang T."/>
            <person name="Zhou Y."/>
            <person name="Zhang J."/>
            <person name="Lin C."/>
            <person name="Li X."/>
            <person name="Xing L."/>
            <person name="Huo D."/>
            <person name="Sun M."/>
            <person name="Wang L."/>
            <person name="Mercier A."/>
            <person name="Li F."/>
            <person name="Yang H."/>
            <person name="Xiang J."/>
        </authorList>
    </citation>
    <scope>NUCLEOTIDE SEQUENCE [LARGE SCALE GENOMIC DNA]</scope>
    <source>
        <strain evidence="17">Shaxun</strain>
        <tissue evidence="17">Muscle</tissue>
    </source>
</reference>
<dbReference type="GO" id="GO:0005886">
    <property type="term" value="C:plasma membrane"/>
    <property type="evidence" value="ECO:0007669"/>
    <property type="project" value="UniProtKB-SubCell"/>
</dbReference>
<dbReference type="GO" id="GO:0005789">
    <property type="term" value="C:endoplasmic reticulum membrane"/>
    <property type="evidence" value="ECO:0007669"/>
    <property type="project" value="UniProtKB-SubCell"/>
</dbReference>
<keyword evidence="4" id="KW-0813">Transport</keyword>
<dbReference type="GO" id="GO:0008429">
    <property type="term" value="F:phosphatidylethanolamine binding"/>
    <property type="evidence" value="ECO:0007669"/>
    <property type="project" value="TreeGrafter"/>
</dbReference>
<dbReference type="InterPro" id="IPR051634">
    <property type="entry name" value="Extended_Synaptotagmin"/>
</dbReference>
<dbReference type="InterPro" id="IPR035892">
    <property type="entry name" value="C2_domain_sf"/>
</dbReference>
<organism evidence="17 18">
    <name type="scientific">Stichopus japonicus</name>
    <name type="common">Sea cucumber</name>
    <dbReference type="NCBI Taxonomy" id="307972"/>
    <lineage>
        <taxon>Eukaryota</taxon>
        <taxon>Metazoa</taxon>
        <taxon>Echinodermata</taxon>
        <taxon>Eleutherozoa</taxon>
        <taxon>Echinozoa</taxon>
        <taxon>Holothuroidea</taxon>
        <taxon>Aspidochirotacea</taxon>
        <taxon>Aspidochirotida</taxon>
        <taxon>Stichopodidae</taxon>
        <taxon>Apostichopus</taxon>
    </lineage>
</organism>
<sequence>MQSTLGDTALLSDMITMISDLEISLKGDIGMVQMWATSYAGDCEIDLSVKAIKRVKAGIKDVQLHGVMRVEMRPLVPKIPLVGGLSIYFLKRPALDFNLTNLANVFDVPGLSDLLHAVIEDQLALFLVLPNRIAVPLMDTTKLSDLKNPMPSGVLHISVLEAKNLVRKDIGLLKKGKSDPYALVSVGQQTFKTKVIDNTISPTWNQHFEAIVFEVFGQSIDVDLFDEDRSDKDDPLGSLSLDIFHLSKLGQLDSWLPLEDIEHGDLHLHLNWQVLSDQRSDLMQESSVDECVTESPFSSAVLVVTLDSAKDLPIGRKASVMPSPYCKLSVGQTNWKSQIQNANNAPVWEEMFHFFVQKPQIQALDIEVFDGKKDIAIGNLSVPIKRLIDQPGMNLEQPFKLNNSGPHSQLILKLCLRLSEEPSTDKTTETPPEKALIEEAGSEDKEEDVTSSSSSPVRNTQTPPVNGINSPPTPTGTELRKRVTDKSNRFDATVYAQNT</sequence>
<dbReference type="FunFam" id="2.60.40.150:FF:000106">
    <property type="entry name" value="extended synaptotagmin-1 isoform X1"/>
    <property type="match status" value="1"/>
</dbReference>
<evidence type="ECO:0000256" key="8">
    <source>
        <dbReference type="ARBA" id="ARBA00022737"/>
    </source>
</evidence>
<evidence type="ECO:0000313" key="18">
    <source>
        <dbReference type="Proteomes" id="UP000230750"/>
    </source>
</evidence>
<evidence type="ECO:0000256" key="9">
    <source>
        <dbReference type="ARBA" id="ARBA00022824"/>
    </source>
</evidence>
<evidence type="ECO:0000256" key="1">
    <source>
        <dbReference type="ARBA" id="ARBA00004202"/>
    </source>
</evidence>
<dbReference type="PROSITE" id="PS50004">
    <property type="entry name" value="C2"/>
    <property type="match status" value="2"/>
</dbReference>
<keyword evidence="12" id="KW-0445">Lipid transport</keyword>
<dbReference type="PANTHER" id="PTHR45761:SF1">
    <property type="entry name" value="EXTENDED SYNAPTOTAGMIN-LIKE PROTEIN 2, ISOFORM C"/>
    <property type="match status" value="1"/>
</dbReference>
<comment type="similarity">
    <text evidence="3">Belongs to the extended synaptotagmin family.</text>
</comment>
<dbReference type="GO" id="GO:0005544">
    <property type="term" value="F:calcium-dependent phospholipid binding"/>
    <property type="evidence" value="ECO:0007669"/>
    <property type="project" value="TreeGrafter"/>
</dbReference>
<evidence type="ECO:0000256" key="13">
    <source>
        <dbReference type="ARBA" id="ARBA00023121"/>
    </source>
</evidence>
<evidence type="ECO:0000256" key="3">
    <source>
        <dbReference type="ARBA" id="ARBA00005867"/>
    </source>
</evidence>
<dbReference type="GO" id="GO:0005509">
    <property type="term" value="F:calcium ion binding"/>
    <property type="evidence" value="ECO:0007669"/>
    <property type="project" value="TreeGrafter"/>
</dbReference>
<dbReference type="CDD" id="cd21670">
    <property type="entry name" value="SMP_ESyt"/>
    <property type="match status" value="1"/>
</dbReference>
<dbReference type="STRING" id="307972.A0A2G8LDB2"/>
<feature type="domain" description="C2" evidence="16">
    <location>
        <begin position="129"/>
        <end position="256"/>
    </location>
</feature>
<comment type="subcellular location">
    <subcellularLocation>
        <location evidence="1">Cell membrane</location>
        <topology evidence="1">Peripheral membrane protein</topology>
    </subcellularLocation>
    <subcellularLocation>
        <location evidence="2">Endoplasmic reticulum membrane</location>
        <topology evidence="2">Multi-pass membrane protein</topology>
    </subcellularLocation>
</comment>